<evidence type="ECO:0000256" key="5">
    <source>
        <dbReference type="ARBA" id="ARBA00022927"/>
    </source>
</evidence>
<organism evidence="12 13">
    <name type="scientific">Baudoinia panamericana (strain UAMH 10762)</name>
    <name type="common">Angels' share fungus</name>
    <name type="synonym">Baudoinia compniacensis (strain UAMH 10762)</name>
    <dbReference type="NCBI Taxonomy" id="717646"/>
    <lineage>
        <taxon>Eukaryota</taxon>
        <taxon>Fungi</taxon>
        <taxon>Dikarya</taxon>
        <taxon>Ascomycota</taxon>
        <taxon>Pezizomycotina</taxon>
        <taxon>Dothideomycetes</taxon>
        <taxon>Dothideomycetidae</taxon>
        <taxon>Mycosphaerellales</taxon>
        <taxon>Teratosphaeriaceae</taxon>
        <taxon>Baudoinia</taxon>
    </lineage>
</organism>
<feature type="region of interest" description="Disordered" evidence="9">
    <location>
        <begin position="156"/>
        <end position="412"/>
    </location>
</feature>
<comment type="subcellular location">
    <subcellularLocation>
        <location evidence="1">Endosome</location>
    </subcellularLocation>
</comment>
<dbReference type="HOGENOM" id="CLU_017548_2_1_1"/>
<evidence type="ECO:0008006" key="14">
    <source>
        <dbReference type="Google" id="ProtNLM"/>
    </source>
</evidence>
<feature type="compositionally biased region" description="Low complexity" evidence="9">
    <location>
        <begin position="347"/>
        <end position="357"/>
    </location>
</feature>
<feature type="compositionally biased region" description="Polar residues" evidence="9">
    <location>
        <begin position="244"/>
        <end position="265"/>
    </location>
</feature>
<dbReference type="GO" id="GO:0006886">
    <property type="term" value="P:intracellular protein transport"/>
    <property type="evidence" value="ECO:0007669"/>
    <property type="project" value="UniProtKB-ARBA"/>
</dbReference>
<accession>M2MQX5</accession>
<gene>
    <name evidence="12" type="ORF">BAUCODRAFT_65568</name>
</gene>
<evidence type="ECO:0000256" key="2">
    <source>
        <dbReference type="ARBA" id="ARBA00009594"/>
    </source>
</evidence>
<dbReference type="RefSeq" id="XP_007673752.1">
    <property type="nucleotide sequence ID" value="XM_007675562.1"/>
</dbReference>
<dbReference type="STRING" id="717646.M2MQX5"/>
<evidence type="ECO:0000259" key="10">
    <source>
        <dbReference type="PROSITE" id="PS51312"/>
    </source>
</evidence>
<dbReference type="Pfam" id="PF05743">
    <property type="entry name" value="UEV"/>
    <property type="match status" value="1"/>
</dbReference>
<dbReference type="CDD" id="cd11685">
    <property type="entry name" value="UEV_TSG101-like"/>
    <property type="match status" value="1"/>
</dbReference>
<protein>
    <recommendedName>
        <fullName evidence="14">UEV domain-containing protein</fullName>
    </recommendedName>
</protein>
<evidence type="ECO:0000256" key="3">
    <source>
        <dbReference type="ARBA" id="ARBA00022448"/>
    </source>
</evidence>
<evidence type="ECO:0000256" key="7">
    <source>
        <dbReference type="PROSITE-ProRule" id="PRU00644"/>
    </source>
</evidence>
<keyword evidence="13" id="KW-1185">Reference proteome</keyword>
<keyword evidence="4" id="KW-0967">Endosome</keyword>
<dbReference type="GO" id="GO:0043162">
    <property type="term" value="P:ubiquitin-dependent protein catabolic process via the multivesicular body sorting pathway"/>
    <property type="evidence" value="ECO:0007669"/>
    <property type="project" value="UniProtKB-ARBA"/>
</dbReference>
<feature type="compositionally biased region" description="Low complexity" evidence="9">
    <location>
        <begin position="324"/>
        <end position="333"/>
    </location>
</feature>
<dbReference type="PROSITE" id="PS51322">
    <property type="entry name" value="UEV"/>
    <property type="match status" value="1"/>
</dbReference>
<feature type="compositionally biased region" description="Low complexity" evidence="9">
    <location>
        <begin position="372"/>
        <end position="389"/>
    </location>
</feature>
<dbReference type="Proteomes" id="UP000011761">
    <property type="component" value="Unassembled WGS sequence"/>
</dbReference>
<feature type="domain" description="UEV" evidence="11">
    <location>
        <begin position="6"/>
        <end position="151"/>
    </location>
</feature>
<dbReference type="KEGG" id="bcom:BAUCODRAFT_65568"/>
<dbReference type="GeneID" id="19116215"/>
<dbReference type="InterPro" id="IPR016135">
    <property type="entry name" value="UBQ-conjugating_enzyme/RWD"/>
</dbReference>
<dbReference type="InterPro" id="IPR008883">
    <property type="entry name" value="UEV_N"/>
</dbReference>
<evidence type="ECO:0000256" key="8">
    <source>
        <dbReference type="SAM" id="Coils"/>
    </source>
</evidence>
<dbReference type="OMA" id="YMNFPQP"/>
<name>M2MQX5_BAUPA</name>
<evidence type="ECO:0000256" key="9">
    <source>
        <dbReference type="SAM" id="MobiDB-lite"/>
    </source>
</evidence>
<keyword evidence="3 7" id="KW-0813">Transport</keyword>
<dbReference type="Pfam" id="PF09454">
    <property type="entry name" value="Vps23_core"/>
    <property type="match status" value="1"/>
</dbReference>
<dbReference type="eggNOG" id="KOG2391">
    <property type="taxonomic scope" value="Eukaryota"/>
</dbReference>
<dbReference type="PANTHER" id="PTHR23306:SF3">
    <property type="entry name" value="TUMOR SUPPRESSOR PROTEIN 101"/>
    <property type="match status" value="1"/>
</dbReference>
<dbReference type="OrthoDB" id="306304at2759"/>
<sequence length="581" mass="64582">MAQVSEKVLSWLYSVLHEYNDPQRTYSDAARILSAYTSISPRTEVYTYDNGTSALLLTLSGTLPVDFRGTTYRFPIKLWIPQAYPQEAPIAYVNPGIDMLIRPGQHVGVDGRVYHPYLRDWERMWDRASVAEFLGFLQQVFAKEPPVISKAHQQQYYQRQSAVRPTGHGASPAPPRLPPKQRVGDADLTEMSPMSTPGPPARPPKPGEERVDSYPQRTSSRNVARDGPPLPPLPHNQREGESATLRSHQNHNASAGHMYQSSYQNGRPPGPQVPPLPAHSERHHEHLRSQHNRSPVSPVSPVNGFAKPADYRYSHLPPPPPPHYAQQQPHYQPSGQPAPPLDQRLSQQQGQFHAQQQRYSQAYQHPPSQPRPYQAQQTPAKQPQKVPAPDLLSDPFDVALPGPGVTGPPAPAPPIPPNPEKEHLLHAISTSLVQQAQAKVNQNLSALAPLQAQHAALRSAYQNLQNEIRTMEALSQTLNINEQILRRNITDCDRTIATAKTKPQPNIDEVLVAPTVVAQQLWNACADVAAAKEAMYVLQKAVDQGRISGQDFVRQMRALGREVFARMVLARKCARGLGLEM</sequence>
<dbReference type="Gene3D" id="6.10.140.820">
    <property type="match status" value="1"/>
</dbReference>
<dbReference type="Gene3D" id="3.10.110.10">
    <property type="entry name" value="Ubiquitin Conjugating Enzyme"/>
    <property type="match status" value="1"/>
</dbReference>
<dbReference type="EMBL" id="KB445552">
    <property type="protein sequence ID" value="EMC99236.1"/>
    <property type="molecule type" value="Genomic_DNA"/>
</dbReference>
<dbReference type="InterPro" id="IPR052070">
    <property type="entry name" value="ESCRT-I_UEV_domain"/>
</dbReference>
<feature type="domain" description="SB" evidence="10">
    <location>
        <begin position="515"/>
        <end position="581"/>
    </location>
</feature>
<evidence type="ECO:0000256" key="4">
    <source>
        <dbReference type="ARBA" id="ARBA00022753"/>
    </source>
</evidence>
<dbReference type="GO" id="GO:0072666">
    <property type="term" value="P:establishment of protein localization to vacuole"/>
    <property type="evidence" value="ECO:0007669"/>
    <property type="project" value="UniProtKB-ARBA"/>
</dbReference>
<keyword evidence="5 7" id="KW-0653">Protein transport</keyword>
<dbReference type="InterPro" id="IPR017916">
    <property type="entry name" value="SB_dom"/>
</dbReference>
<reference evidence="12 13" key="1">
    <citation type="journal article" date="2012" name="PLoS Pathog.">
        <title>Diverse lifestyles and strategies of plant pathogenesis encoded in the genomes of eighteen Dothideomycetes fungi.</title>
        <authorList>
            <person name="Ohm R.A."/>
            <person name="Feau N."/>
            <person name="Henrissat B."/>
            <person name="Schoch C.L."/>
            <person name="Horwitz B.A."/>
            <person name="Barry K.W."/>
            <person name="Condon B.J."/>
            <person name="Copeland A.C."/>
            <person name="Dhillon B."/>
            <person name="Glaser F."/>
            <person name="Hesse C.N."/>
            <person name="Kosti I."/>
            <person name="LaButti K."/>
            <person name="Lindquist E.A."/>
            <person name="Lucas S."/>
            <person name="Salamov A.A."/>
            <person name="Bradshaw R.E."/>
            <person name="Ciuffetti L."/>
            <person name="Hamelin R.C."/>
            <person name="Kema G.H.J."/>
            <person name="Lawrence C."/>
            <person name="Scott J.A."/>
            <person name="Spatafora J.W."/>
            <person name="Turgeon B.G."/>
            <person name="de Wit P.J.G.M."/>
            <person name="Zhong S."/>
            <person name="Goodwin S.B."/>
            <person name="Grigoriev I.V."/>
        </authorList>
    </citation>
    <scope>NUCLEOTIDE SEQUENCE [LARGE SCALE GENOMIC DNA]</scope>
    <source>
        <strain evidence="12 13">UAMH 10762</strain>
    </source>
</reference>
<evidence type="ECO:0000256" key="1">
    <source>
        <dbReference type="ARBA" id="ARBA00004177"/>
    </source>
</evidence>
<dbReference type="GO" id="GO:0043130">
    <property type="term" value="F:ubiquitin binding"/>
    <property type="evidence" value="ECO:0007669"/>
    <property type="project" value="TreeGrafter"/>
</dbReference>
<dbReference type="SUPFAM" id="SSF54495">
    <property type="entry name" value="UBC-like"/>
    <property type="match status" value="1"/>
</dbReference>
<evidence type="ECO:0000313" key="13">
    <source>
        <dbReference type="Proteomes" id="UP000011761"/>
    </source>
</evidence>
<dbReference type="PANTHER" id="PTHR23306">
    <property type="entry name" value="TUMOR SUSCEPTIBILITY GENE 101 PROTEIN-RELATED"/>
    <property type="match status" value="1"/>
</dbReference>
<dbReference type="AlphaFoldDB" id="M2MQX5"/>
<dbReference type="InterPro" id="IPR037202">
    <property type="entry name" value="ESCRT_assembly_dom"/>
</dbReference>
<feature type="compositionally biased region" description="Pro residues" evidence="9">
    <location>
        <begin position="268"/>
        <end position="277"/>
    </location>
</feature>
<evidence type="ECO:0000313" key="12">
    <source>
        <dbReference type="EMBL" id="EMC99236.1"/>
    </source>
</evidence>
<feature type="compositionally biased region" description="Basic and acidic residues" evidence="9">
    <location>
        <begin position="279"/>
        <end position="288"/>
    </location>
</feature>
<keyword evidence="6 8" id="KW-0175">Coiled coil</keyword>
<proteinExistence type="inferred from homology"/>
<comment type="similarity">
    <text evidence="2">Belongs to the ubiquitin-conjugating enzyme family. UEV subfamily.</text>
</comment>
<evidence type="ECO:0000259" key="11">
    <source>
        <dbReference type="PROSITE" id="PS51322"/>
    </source>
</evidence>
<dbReference type="GO" id="GO:0000813">
    <property type="term" value="C:ESCRT I complex"/>
    <property type="evidence" value="ECO:0007669"/>
    <property type="project" value="TreeGrafter"/>
</dbReference>
<evidence type="ECO:0000256" key="6">
    <source>
        <dbReference type="ARBA" id="ARBA00023054"/>
    </source>
</evidence>
<feature type="coiled-coil region" evidence="8">
    <location>
        <begin position="447"/>
        <end position="481"/>
    </location>
</feature>
<dbReference type="SUPFAM" id="SSF140111">
    <property type="entry name" value="Endosomal sorting complex assembly domain"/>
    <property type="match status" value="1"/>
</dbReference>
<dbReference type="PROSITE" id="PS51312">
    <property type="entry name" value="SB"/>
    <property type="match status" value="1"/>
</dbReference>